<organism evidence="2 3">
    <name type="scientific">Desmophyllum pertusum</name>
    <dbReference type="NCBI Taxonomy" id="174260"/>
    <lineage>
        <taxon>Eukaryota</taxon>
        <taxon>Metazoa</taxon>
        <taxon>Cnidaria</taxon>
        <taxon>Anthozoa</taxon>
        <taxon>Hexacorallia</taxon>
        <taxon>Scleractinia</taxon>
        <taxon>Caryophylliina</taxon>
        <taxon>Caryophylliidae</taxon>
        <taxon>Desmophyllum</taxon>
    </lineage>
</organism>
<dbReference type="AlphaFoldDB" id="A0A9X0CJE2"/>
<gene>
    <name evidence="2" type="ORF">OS493_025977</name>
</gene>
<evidence type="ECO:0000313" key="2">
    <source>
        <dbReference type="EMBL" id="KAJ7356224.1"/>
    </source>
</evidence>
<accession>A0A9X0CJE2</accession>
<dbReference type="GO" id="GO:0006629">
    <property type="term" value="P:lipid metabolic process"/>
    <property type="evidence" value="ECO:0007669"/>
    <property type="project" value="InterPro"/>
</dbReference>
<protein>
    <recommendedName>
        <fullName evidence="1">GP-PDE domain-containing protein</fullName>
    </recommendedName>
</protein>
<sequence length="67" mass="8152">MEFDTFLTKDKKLVVFHYENTMTLTKKNHYIWNTTYEELQKLSLPTELKYGNEYYQIRQTTKNPLAV</sequence>
<dbReference type="PANTHER" id="PTHR46211">
    <property type="entry name" value="GLYCEROPHOSPHORYL DIESTER PHOSPHODIESTERASE"/>
    <property type="match status" value="1"/>
</dbReference>
<dbReference type="Proteomes" id="UP001163046">
    <property type="component" value="Unassembled WGS sequence"/>
</dbReference>
<dbReference type="Gene3D" id="3.20.20.190">
    <property type="entry name" value="Phosphatidylinositol (PI) phosphodiesterase"/>
    <property type="match status" value="1"/>
</dbReference>
<dbReference type="InterPro" id="IPR030395">
    <property type="entry name" value="GP_PDE_dom"/>
</dbReference>
<comment type="caution">
    <text evidence="2">The sequence shown here is derived from an EMBL/GenBank/DDBJ whole genome shotgun (WGS) entry which is preliminary data.</text>
</comment>
<dbReference type="PANTHER" id="PTHR46211:SF14">
    <property type="entry name" value="GLYCEROPHOSPHODIESTER PHOSPHODIESTERASE"/>
    <property type="match status" value="1"/>
</dbReference>
<evidence type="ECO:0000259" key="1">
    <source>
        <dbReference type="PROSITE" id="PS51704"/>
    </source>
</evidence>
<dbReference type="OrthoDB" id="197419at2759"/>
<keyword evidence="3" id="KW-1185">Reference proteome</keyword>
<dbReference type="SUPFAM" id="SSF51695">
    <property type="entry name" value="PLC-like phosphodiesterases"/>
    <property type="match status" value="1"/>
</dbReference>
<evidence type="ECO:0000313" key="3">
    <source>
        <dbReference type="Proteomes" id="UP001163046"/>
    </source>
</evidence>
<dbReference type="Pfam" id="PF03009">
    <property type="entry name" value="GDPD"/>
    <property type="match status" value="1"/>
</dbReference>
<feature type="domain" description="GP-PDE" evidence="1">
    <location>
        <begin position="1"/>
        <end position="67"/>
    </location>
</feature>
<reference evidence="2" key="1">
    <citation type="submission" date="2023-01" db="EMBL/GenBank/DDBJ databases">
        <title>Genome assembly of the deep-sea coral Lophelia pertusa.</title>
        <authorList>
            <person name="Herrera S."/>
            <person name="Cordes E."/>
        </authorList>
    </citation>
    <scope>NUCLEOTIDE SEQUENCE</scope>
    <source>
        <strain evidence="2">USNM1676648</strain>
        <tissue evidence="2">Polyp</tissue>
    </source>
</reference>
<dbReference type="GO" id="GO:0008081">
    <property type="term" value="F:phosphoric diester hydrolase activity"/>
    <property type="evidence" value="ECO:0007669"/>
    <property type="project" value="InterPro"/>
</dbReference>
<dbReference type="InterPro" id="IPR017946">
    <property type="entry name" value="PLC-like_Pdiesterase_TIM-brl"/>
</dbReference>
<dbReference type="EMBL" id="MU827323">
    <property type="protein sequence ID" value="KAJ7356224.1"/>
    <property type="molecule type" value="Genomic_DNA"/>
</dbReference>
<proteinExistence type="predicted"/>
<dbReference type="PROSITE" id="PS51704">
    <property type="entry name" value="GP_PDE"/>
    <property type="match status" value="1"/>
</dbReference>
<name>A0A9X0CJE2_9CNID</name>